<dbReference type="GO" id="GO:0000981">
    <property type="term" value="F:DNA-binding transcription factor activity, RNA polymerase II-specific"/>
    <property type="evidence" value="ECO:0007669"/>
    <property type="project" value="TreeGrafter"/>
</dbReference>
<dbReference type="AlphaFoldDB" id="A0A7R8CNQ3"/>
<feature type="compositionally biased region" description="Basic and acidic residues" evidence="9">
    <location>
        <begin position="45"/>
        <end position="57"/>
    </location>
</feature>
<keyword evidence="8" id="KW-0539">Nucleus</keyword>
<protein>
    <submittedName>
        <fullName evidence="10">(salmon louse) hypothetical protein</fullName>
    </submittedName>
</protein>
<organism evidence="10 11">
    <name type="scientific">Lepeophtheirus salmonis</name>
    <name type="common">Salmon louse</name>
    <name type="synonym">Caligus salmonis</name>
    <dbReference type="NCBI Taxonomy" id="72036"/>
    <lineage>
        <taxon>Eukaryota</taxon>
        <taxon>Metazoa</taxon>
        <taxon>Ecdysozoa</taxon>
        <taxon>Arthropoda</taxon>
        <taxon>Crustacea</taxon>
        <taxon>Multicrustacea</taxon>
        <taxon>Hexanauplia</taxon>
        <taxon>Copepoda</taxon>
        <taxon>Siphonostomatoida</taxon>
        <taxon>Caligidae</taxon>
        <taxon>Lepeophtheirus</taxon>
    </lineage>
</organism>
<keyword evidence="2" id="KW-0479">Metal-binding</keyword>
<dbReference type="FunFam" id="3.30.160.60:FF:000446">
    <property type="entry name" value="Zinc finger protein"/>
    <property type="match status" value="1"/>
</dbReference>
<evidence type="ECO:0000256" key="4">
    <source>
        <dbReference type="ARBA" id="ARBA00022771"/>
    </source>
</evidence>
<comment type="subcellular location">
    <subcellularLocation>
        <location evidence="1">Nucleus</location>
    </subcellularLocation>
</comment>
<keyword evidence="11" id="KW-1185">Reference proteome</keyword>
<evidence type="ECO:0000256" key="8">
    <source>
        <dbReference type="ARBA" id="ARBA00023242"/>
    </source>
</evidence>
<dbReference type="InterPro" id="IPR036236">
    <property type="entry name" value="Znf_C2H2_sf"/>
</dbReference>
<evidence type="ECO:0000256" key="7">
    <source>
        <dbReference type="ARBA" id="ARBA00023163"/>
    </source>
</evidence>
<evidence type="ECO:0000256" key="6">
    <source>
        <dbReference type="ARBA" id="ARBA00023015"/>
    </source>
</evidence>
<keyword evidence="7" id="KW-0804">Transcription</keyword>
<dbReference type="Gene3D" id="3.30.160.60">
    <property type="entry name" value="Classic Zinc Finger"/>
    <property type="match status" value="1"/>
</dbReference>
<dbReference type="InterPro" id="IPR050717">
    <property type="entry name" value="C2H2-ZF_Transcription_Reg"/>
</dbReference>
<keyword evidence="6" id="KW-0805">Transcription regulation</keyword>
<evidence type="ECO:0000256" key="5">
    <source>
        <dbReference type="ARBA" id="ARBA00022833"/>
    </source>
</evidence>
<name>A0A7R8CNQ3_LEPSM</name>
<dbReference type="EMBL" id="HG994593">
    <property type="protein sequence ID" value="CAF2843601.1"/>
    <property type="molecule type" value="Genomic_DNA"/>
</dbReference>
<feature type="region of interest" description="Disordered" evidence="9">
    <location>
        <begin position="43"/>
        <end position="70"/>
    </location>
</feature>
<dbReference type="PANTHER" id="PTHR14196">
    <property type="entry name" value="ODD-SKIPPED - RELATED"/>
    <property type="match status" value="1"/>
</dbReference>
<dbReference type="SUPFAM" id="SSF57667">
    <property type="entry name" value="beta-beta-alpha zinc fingers"/>
    <property type="match status" value="1"/>
</dbReference>
<keyword evidence="5" id="KW-0862">Zinc</keyword>
<reference evidence="10" key="1">
    <citation type="submission" date="2021-02" db="EMBL/GenBank/DDBJ databases">
        <authorList>
            <person name="Bekaert M."/>
        </authorList>
    </citation>
    <scope>NUCLEOTIDE SEQUENCE</scope>
    <source>
        <strain evidence="10">IoA-00</strain>
    </source>
</reference>
<dbReference type="InterPro" id="IPR013087">
    <property type="entry name" value="Znf_C2H2_type"/>
</dbReference>
<evidence type="ECO:0000313" key="10">
    <source>
        <dbReference type="EMBL" id="CAF2843601.1"/>
    </source>
</evidence>
<keyword evidence="3" id="KW-0677">Repeat</keyword>
<evidence type="ECO:0000256" key="2">
    <source>
        <dbReference type="ARBA" id="ARBA00022723"/>
    </source>
</evidence>
<evidence type="ECO:0000256" key="3">
    <source>
        <dbReference type="ARBA" id="ARBA00022737"/>
    </source>
</evidence>
<dbReference type="OrthoDB" id="6376466at2759"/>
<feature type="compositionally biased region" description="Polar residues" evidence="9">
    <location>
        <begin position="221"/>
        <end position="230"/>
    </location>
</feature>
<feature type="region of interest" description="Disordered" evidence="9">
    <location>
        <begin position="197"/>
        <end position="230"/>
    </location>
</feature>
<evidence type="ECO:0000313" key="11">
    <source>
        <dbReference type="Proteomes" id="UP000675881"/>
    </source>
</evidence>
<keyword evidence="4" id="KW-0863">Zinc-finger</keyword>
<dbReference type="PANTHER" id="PTHR14196:SF0">
    <property type="entry name" value="PROTEIN BOWEL"/>
    <property type="match status" value="1"/>
</dbReference>
<dbReference type="Proteomes" id="UP000675881">
    <property type="component" value="Chromosome 14"/>
</dbReference>
<dbReference type="GO" id="GO:0000977">
    <property type="term" value="F:RNA polymerase II transcription regulatory region sequence-specific DNA binding"/>
    <property type="evidence" value="ECO:0007669"/>
    <property type="project" value="TreeGrafter"/>
</dbReference>
<evidence type="ECO:0000256" key="1">
    <source>
        <dbReference type="ARBA" id="ARBA00004123"/>
    </source>
</evidence>
<sequence length="230" mass="25555">MVLWSELKRVKELLEPVPKRICESLDPTLSNRTTRNHINLRKKKQNVETREKWRSESPKLSPLPPTTHESKEKAVIVTTASHLKNNVLSCRTIVASDNDVSNGFVKDGKALPYVFEATESGLRKRSNKILPVCGVCGKKFVCVCGKQYTQKGNLRVHERTHRNDRPFECNICHQKFLSQRAYAKASMASTCHCSFQDSSSKCSKGGGSASTSDHPSCRGSCINSSSGIDS</sequence>
<dbReference type="GO" id="GO:0008270">
    <property type="term" value="F:zinc ion binding"/>
    <property type="evidence" value="ECO:0007669"/>
    <property type="project" value="UniProtKB-KW"/>
</dbReference>
<proteinExistence type="predicted"/>
<dbReference type="GO" id="GO:0005634">
    <property type="term" value="C:nucleus"/>
    <property type="evidence" value="ECO:0007669"/>
    <property type="project" value="UniProtKB-SubCell"/>
</dbReference>
<evidence type="ECO:0000256" key="9">
    <source>
        <dbReference type="SAM" id="MobiDB-lite"/>
    </source>
</evidence>
<gene>
    <name evidence="10" type="ORF">LSAA_4721</name>
</gene>
<dbReference type="PROSITE" id="PS50157">
    <property type="entry name" value="ZINC_FINGER_C2H2_2"/>
    <property type="match status" value="1"/>
</dbReference>
<accession>A0A7R8CNQ3</accession>